<dbReference type="CDD" id="cd05466">
    <property type="entry name" value="PBP2_LTTR_substrate"/>
    <property type="match status" value="1"/>
</dbReference>
<evidence type="ECO:0000313" key="7">
    <source>
        <dbReference type="Proteomes" id="UP001597120"/>
    </source>
</evidence>
<evidence type="ECO:0000256" key="3">
    <source>
        <dbReference type="ARBA" id="ARBA00023125"/>
    </source>
</evidence>
<dbReference type="PANTHER" id="PTHR30419">
    <property type="entry name" value="HTH-TYPE TRANSCRIPTIONAL REGULATOR YBHD"/>
    <property type="match status" value="1"/>
</dbReference>
<dbReference type="InterPro" id="IPR036388">
    <property type="entry name" value="WH-like_DNA-bd_sf"/>
</dbReference>
<dbReference type="PANTHER" id="PTHR30419:SF25">
    <property type="entry name" value="HTH-TYPE TRANSCRIPTIONAL REGULATOR YTLI"/>
    <property type="match status" value="1"/>
</dbReference>
<name>A0ABW3D854_9BACL</name>
<keyword evidence="2" id="KW-0805">Transcription regulation</keyword>
<evidence type="ECO:0000313" key="6">
    <source>
        <dbReference type="EMBL" id="MFD0869503.1"/>
    </source>
</evidence>
<dbReference type="InterPro" id="IPR005119">
    <property type="entry name" value="LysR_subst-bd"/>
</dbReference>
<dbReference type="Pfam" id="PF03466">
    <property type="entry name" value="LysR_substrate"/>
    <property type="match status" value="1"/>
</dbReference>
<keyword evidence="7" id="KW-1185">Reference proteome</keyword>
<dbReference type="InterPro" id="IPR050950">
    <property type="entry name" value="HTH-type_LysR_regulators"/>
</dbReference>
<comment type="caution">
    <text evidence="6">The sequence shown here is derived from an EMBL/GenBank/DDBJ whole genome shotgun (WGS) entry which is preliminary data.</text>
</comment>
<keyword evidence="4" id="KW-0804">Transcription</keyword>
<gene>
    <name evidence="6" type="ORF">ACFQ03_10110</name>
</gene>
<dbReference type="PRINTS" id="PR00039">
    <property type="entry name" value="HTHLYSR"/>
</dbReference>
<protein>
    <submittedName>
        <fullName evidence="6">LysR family transcriptional regulator</fullName>
    </submittedName>
</protein>
<proteinExistence type="inferred from homology"/>
<evidence type="ECO:0000256" key="1">
    <source>
        <dbReference type="ARBA" id="ARBA00009437"/>
    </source>
</evidence>
<dbReference type="SUPFAM" id="SSF46785">
    <property type="entry name" value="Winged helix' DNA-binding domain"/>
    <property type="match status" value="1"/>
</dbReference>
<dbReference type="RefSeq" id="WP_186328470.1">
    <property type="nucleotide sequence ID" value="NZ_JBHTIU010000031.1"/>
</dbReference>
<evidence type="ECO:0000256" key="2">
    <source>
        <dbReference type="ARBA" id="ARBA00023015"/>
    </source>
</evidence>
<dbReference type="SUPFAM" id="SSF53850">
    <property type="entry name" value="Periplasmic binding protein-like II"/>
    <property type="match status" value="1"/>
</dbReference>
<reference evidence="7" key="1">
    <citation type="journal article" date="2019" name="Int. J. Syst. Evol. Microbiol.">
        <title>The Global Catalogue of Microorganisms (GCM) 10K type strain sequencing project: providing services to taxonomists for standard genome sequencing and annotation.</title>
        <authorList>
            <consortium name="The Broad Institute Genomics Platform"/>
            <consortium name="The Broad Institute Genome Sequencing Center for Infectious Disease"/>
            <person name="Wu L."/>
            <person name="Ma J."/>
        </authorList>
    </citation>
    <scope>NUCLEOTIDE SEQUENCE [LARGE SCALE GENOMIC DNA]</scope>
    <source>
        <strain evidence="7">CCUG 57263</strain>
    </source>
</reference>
<dbReference type="Gene3D" id="3.40.190.290">
    <property type="match status" value="1"/>
</dbReference>
<dbReference type="EMBL" id="JBHTIU010000031">
    <property type="protein sequence ID" value="MFD0869503.1"/>
    <property type="molecule type" value="Genomic_DNA"/>
</dbReference>
<comment type="similarity">
    <text evidence="1">Belongs to the LysR transcriptional regulatory family.</text>
</comment>
<dbReference type="Pfam" id="PF00126">
    <property type="entry name" value="HTH_1"/>
    <property type="match status" value="1"/>
</dbReference>
<accession>A0ABW3D854</accession>
<evidence type="ECO:0000256" key="4">
    <source>
        <dbReference type="ARBA" id="ARBA00023163"/>
    </source>
</evidence>
<dbReference type="PROSITE" id="PS50931">
    <property type="entry name" value="HTH_LYSR"/>
    <property type="match status" value="1"/>
</dbReference>
<dbReference type="InterPro" id="IPR000847">
    <property type="entry name" value="LysR_HTH_N"/>
</dbReference>
<organism evidence="6 7">
    <name type="scientific">Paenibacillus residui</name>
    <dbReference type="NCBI Taxonomy" id="629724"/>
    <lineage>
        <taxon>Bacteria</taxon>
        <taxon>Bacillati</taxon>
        <taxon>Bacillota</taxon>
        <taxon>Bacilli</taxon>
        <taxon>Bacillales</taxon>
        <taxon>Paenibacillaceae</taxon>
        <taxon>Paenibacillus</taxon>
    </lineage>
</organism>
<keyword evidence="3" id="KW-0238">DNA-binding</keyword>
<dbReference type="Gene3D" id="1.10.10.10">
    <property type="entry name" value="Winged helix-like DNA-binding domain superfamily/Winged helix DNA-binding domain"/>
    <property type="match status" value="1"/>
</dbReference>
<dbReference type="InterPro" id="IPR036390">
    <property type="entry name" value="WH_DNA-bd_sf"/>
</dbReference>
<evidence type="ECO:0000259" key="5">
    <source>
        <dbReference type="PROSITE" id="PS50931"/>
    </source>
</evidence>
<feature type="domain" description="HTH lysR-type" evidence="5">
    <location>
        <begin position="1"/>
        <end position="53"/>
    </location>
</feature>
<dbReference type="Proteomes" id="UP001597120">
    <property type="component" value="Unassembled WGS sequence"/>
</dbReference>
<sequence length="302" mass="34170">MIKTFQTIVREGSFHRAAEVLRYSQPTITMQIKRLENELGVTLFERGKTMKLTKAGQFVYHRAGALLKEYTDFNRSVEEFRQGEAGVLHIGASEPSATQRLPQILAAFLEQKPNVQIQIAVGTNQQLMQMVLDDQVDFALCHQPEPHLFALCRRSDANVELEFHPFGFERFVLLLPGDHPLAEEPELSLEKLAKERFLLTPAACPFQIKLDSILSRKLGMTLQNHIEVASITALKYYVQAGLGLAFVPEVEASVLPSGTMARRMDFLEAGPELGILAQRNTFVKDSICEAMFEVFRRHLEQR</sequence>